<evidence type="ECO:0000256" key="6">
    <source>
        <dbReference type="ARBA" id="ARBA00023235"/>
    </source>
</evidence>
<dbReference type="SUPFAM" id="SSF100950">
    <property type="entry name" value="NagB/RpiA/CoA transferase-like"/>
    <property type="match status" value="1"/>
</dbReference>
<evidence type="ECO:0000256" key="5">
    <source>
        <dbReference type="ARBA" id="ARBA00019150"/>
    </source>
</evidence>
<dbReference type="PANTHER" id="PTHR11934:SF0">
    <property type="entry name" value="RIBOSE-5-PHOSPHATE ISOMERASE"/>
    <property type="match status" value="1"/>
</dbReference>
<dbReference type="OrthoDB" id="1555531at2759"/>
<dbReference type="Gene3D" id="3.30.70.260">
    <property type="match status" value="1"/>
</dbReference>
<name>A0A3N4IBW6_ASCIM</name>
<evidence type="ECO:0000256" key="1">
    <source>
        <dbReference type="ARBA" id="ARBA00001713"/>
    </source>
</evidence>
<dbReference type="GO" id="GO:0005737">
    <property type="term" value="C:cytoplasm"/>
    <property type="evidence" value="ECO:0007669"/>
    <property type="project" value="TreeGrafter"/>
</dbReference>
<comment type="similarity">
    <text evidence="3">Belongs to the ribose 5-phosphate isomerase family.</text>
</comment>
<dbReference type="STRING" id="1160509.A0A3N4IBW6"/>
<evidence type="ECO:0000256" key="7">
    <source>
        <dbReference type="ARBA" id="ARBA00029734"/>
    </source>
</evidence>
<gene>
    <name evidence="9" type="ORF">BJ508DRAFT_413261</name>
</gene>
<sequence>MTEAVLRTKDLPLRPLTGVESAKRAAAFHAVSQHLSPEATKVGIGSGSTVVYVVEKLQRLPKERTKNITFYPTGFQSRELIVGAGLKLGDVADLRDGELDVCFDGADEVDDRLNCIKGGGACLMLEKLVAVCSGVFVVVADYRKLSNSLLSQYPRIPVEIIPQSLSYVKSKIHALGGVPNMRLGGTAKAGPCVTDNGNLILDVDFPHGATVDGVRLKRTADGKDIKGLGLSTEEVALRLKAIVGVLEHGIFWEGDKKPVVAYFGMEDGGVTMRKKGLPDTPIAASEIKM</sequence>
<evidence type="ECO:0000313" key="9">
    <source>
        <dbReference type="EMBL" id="RPA83585.1"/>
    </source>
</evidence>
<dbReference type="GO" id="GO:0006014">
    <property type="term" value="P:D-ribose metabolic process"/>
    <property type="evidence" value="ECO:0007669"/>
    <property type="project" value="TreeGrafter"/>
</dbReference>
<dbReference type="AlphaFoldDB" id="A0A3N4IBW6"/>
<dbReference type="GO" id="GO:0009052">
    <property type="term" value="P:pentose-phosphate shunt, non-oxidative branch"/>
    <property type="evidence" value="ECO:0007669"/>
    <property type="project" value="InterPro"/>
</dbReference>
<reference evidence="9 10" key="1">
    <citation type="journal article" date="2018" name="Nat. Ecol. Evol.">
        <title>Pezizomycetes genomes reveal the molecular basis of ectomycorrhizal truffle lifestyle.</title>
        <authorList>
            <person name="Murat C."/>
            <person name="Payen T."/>
            <person name="Noel B."/>
            <person name="Kuo A."/>
            <person name="Morin E."/>
            <person name="Chen J."/>
            <person name="Kohler A."/>
            <person name="Krizsan K."/>
            <person name="Balestrini R."/>
            <person name="Da Silva C."/>
            <person name="Montanini B."/>
            <person name="Hainaut M."/>
            <person name="Levati E."/>
            <person name="Barry K.W."/>
            <person name="Belfiori B."/>
            <person name="Cichocki N."/>
            <person name="Clum A."/>
            <person name="Dockter R.B."/>
            <person name="Fauchery L."/>
            <person name="Guy J."/>
            <person name="Iotti M."/>
            <person name="Le Tacon F."/>
            <person name="Lindquist E.A."/>
            <person name="Lipzen A."/>
            <person name="Malagnac F."/>
            <person name="Mello A."/>
            <person name="Molinier V."/>
            <person name="Miyauchi S."/>
            <person name="Poulain J."/>
            <person name="Riccioni C."/>
            <person name="Rubini A."/>
            <person name="Sitrit Y."/>
            <person name="Splivallo R."/>
            <person name="Traeger S."/>
            <person name="Wang M."/>
            <person name="Zifcakova L."/>
            <person name="Wipf D."/>
            <person name="Zambonelli A."/>
            <person name="Paolocci F."/>
            <person name="Nowrousian M."/>
            <person name="Ottonello S."/>
            <person name="Baldrian P."/>
            <person name="Spatafora J.W."/>
            <person name="Henrissat B."/>
            <person name="Nagy L.G."/>
            <person name="Aury J.M."/>
            <person name="Wincker P."/>
            <person name="Grigoriev I.V."/>
            <person name="Bonfante P."/>
            <person name="Martin F.M."/>
        </authorList>
    </citation>
    <scope>NUCLEOTIDE SEQUENCE [LARGE SCALE GENOMIC DNA]</scope>
    <source>
        <strain evidence="9 10">RN42</strain>
    </source>
</reference>
<dbReference type="FunFam" id="3.40.50.1360:FF:000014">
    <property type="entry name" value="Ribose 5-phosphate isomerase"/>
    <property type="match status" value="1"/>
</dbReference>
<evidence type="ECO:0000256" key="2">
    <source>
        <dbReference type="ARBA" id="ARBA00004988"/>
    </source>
</evidence>
<comment type="catalytic activity">
    <reaction evidence="1">
        <text>aldehydo-D-ribose 5-phosphate = D-ribulose 5-phosphate</text>
        <dbReference type="Rhea" id="RHEA:14657"/>
        <dbReference type="ChEBI" id="CHEBI:58121"/>
        <dbReference type="ChEBI" id="CHEBI:58273"/>
        <dbReference type="EC" id="5.3.1.6"/>
    </reaction>
</comment>
<dbReference type="Proteomes" id="UP000275078">
    <property type="component" value="Unassembled WGS sequence"/>
</dbReference>
<dbReference type="NCBIfam" id="TIGR00021">
    <property type="entry name" value="rpiA"/>
    <property type="match status" value="1"/>
</dbReference>
<dbReference type="InterPro" id="IPR037171">
    <property type="entry name" value="NagB/RpiA_transferase-like"/>
</dbReference>
<evidence type="ECO:0000313" key="10">
    <source>
        <dbReference type="Proteomes" id="UP000275078"/>
    </source>
</evidence>
<protein>
    <recommendedName>
        <fullName evidence="5">Ribose-5-phosphate isomerase</fullName>
        <ecNumber evidence="4">5.3.1.6</ecNumber>
    </recommendedName>
    <alternativeName>
        <fullName evidence="8">D-ribose-5-phosphate ketol-isomerase</fullName>
    </alternativeName>
    <alternativeName>
        <fullName evidence="7">Phosphoriboisomerase</fullName>
    </alternativeName>
</protein>
<dbReference type="InterPro" id="IPR004788">
    <property type="entry name" value="Ribose5P_isomerase_type_A"/>
</dbReference>
<keyword evidence="10" id="KW-1185">Reference proteome</keyword>
<evidence type="ECO:0000256" key="3">
    <source>
        <dbReference type="ARBA" id="ARBA00008088"/>
    </source>
</evidence>
<comment type="pathway">
    <text evidence="2">Carbohydrate degradation; pentose phosphate pathway; D-ribose 5-phosphate from D-ribulose 5-phosphate (non-oxidative stage): step 1/1.</text>
</comment>
<accession>A0A3N4IBW6</accession>
<dbReference type="EMBL" id="ML119663">
    <property type="protein sequence ID" value="RPA83585.1"/>
    <property type="molecule type" value="Genomic_DNA"/>
</dbReference>
<dbReference type="SUPFAM" id="SSF75445">
    <property type="entry name" value="D-ribose-5-phosphate isomerase (RpiA), lid domain"/>
    <property type="match status" value="1"/>
</dbReference>
<keyword evidence="6 9" id="KW-0413">Isomerase</keyword>
<proteinExistence type="inferred from homology"/>
<dbReference type="Pfam" id="PF06026">
    <property type="entry name" value="Rib_5-P_isom_A"/>
    <property type="match status" value="1"/>
</dbReference>
<organism evidence="9 10">
    <name type="scientific">Ascobolus immersus RN42</name>
    <dbReference type="NCBI Taxonomy" id="1160509"/>
    <lineage>
        <taxon>Eukaryota</taxon>
        <taxon>Fungi</taxon>
        <taxon>Dikarya</taxon>
        <taxon>Ascomycota</taxon>
        <taxon>Pezizomycotina</taxon>
        <taxon>Pezizomycetes</taxon>
        <taxon>Pezizales</taxon>
        <taxon>Ascobolaceae</taxon>
        <taxon>Ascobolus</taxon>
    </lineage>
</organism>
<dbReference type="PANTHER" id="PTHR11934">
    <property type="entry name" value="RIBOSE-5-PHOSPHATE ISOMERASE"/>
    <property type="match status" value="1"/>
</dbReference>
<dbReference type="UniPathway" id="UPA00115">
    <property type="reaction ID" value="UER00412"/>
</dbReference>
<dbReference type="EC" id="5.3.1.6" evidence="4"/>
<dbReference type="Gene3D" id="3.40.50.1360">
    <property type="match status" value="1"/>
</dbReference>
<evidence type="ECO:0000256" key="4">
    <source>
        <dbReference type="ARBA" id="ARBA00011959"/>
    </source>
</evidence>
<evidence type="ECO:0000256" key="8">
    <source>
        <dbReference type="ARBA" id="ARBA00032273"/>
    </source>
</evidence>
<dbReference type="GO" id="GO:0004751">
    <property type="term" value="F:ribose-5-phosphate isomerase activity"/>
    <property type="evidence" value="ECO:0007669"/>
    <property type="project" value="UniProtKB-EC"/>
</dbReference>
<dbReference type="CDD" id="cd01398">
    <property type="entry name" value="RPI_A"/>
    <property type="match status" value="1"/>
</dbReference>